<organism evidence="2 3">
    <name type="scientific">Hydnomerulius pinastri MD-312</name>
    <dbReference type="NCBI Taxonomy" id="994086"/>
    <lineage>
        <taxon>Eukaryota</taxon>
        <taxon>Fungi</taxon>
        <taxon>Dikarya</taxon>
        <taxon>Basidiomycota</taxon>
        <taxon>Agaricomycotina</taxon>
        <taxon>Agaricomycetes</taxon>
        <taxon>Agaricomycetidae</taxon>
        <taxon>Boletales</taxon>
        <taxon>Boletales incertae sedis</taxon>
        <taxon>Leucogyrophana</taxon>
    </lineage>
</organism>
<keyword evidence="1" id="KW-0472">Membrane</keyword>
<proteinExistence type="predicted"/>
<keyword evidence="1" id="KW-0812">Transmembrane</keyword>
<protein>
    <submittedName>
        <fullName evidence="2">Uncharacterized protein</fullName>
    </submittedName>
</protein>
<sequence length="109" mass="12300">MNSTSIPTLFPPFDTSSTVGTGYWGVIGTSVLLGCTVLQAYFYFRDNNDGWRLKGLVISLCALDTVSWAFFVYVYYYYLVKNFGNDLVLIAVPWPFVAELFVENIVTLL</sequence>
<accession>A0A0C9W8S1</accession>
<dbReference type="HOGENOM" id="CLU_046025_17_1_1"/>
<evidence type="ECO:0000256" key="1">
    <source>
        <dbReference type="SAM" id="Phobius"/>
    </source>
</evidence>
<feature type="transmembrane region" description="Helical" evidence="1">
    <location>
        <begin position="56"/>
        <end position="78"/>
    </location>
</feature>
<evidence type="ECO:0000313" key="3">
    <source>
        <dbReference type="Proteomes" id="UP000053820"/>
    </source>
</evidence>
<dbReference type="Proteomes" id="UP000053820">
    <property type="component" value="Unassembled WGS sequence"/>
</dbReference>
<dbReference type="EMBL" id="KN839887">
    <property type="protein sequence ID" value="KIJ59496.1"/>
    <property type="molecule type" value="Genomic_DNA"/>
</dbReference>
<keyword evidence="3" id="KW-1185">Reference proteome</keyword>
<name>A0A0C9W8S1_9AGAM</name>
<dbReference type="OrthoDB" id="3214861at2759"/>
<keyword evidence="1" id="KW-1133">Transmembrane helix</keyword>
<reference evidence="2 3" key="1">
    <citation type="submission" date="2014-04" db="EMBL/GenBank/DDBJ databases">
        <title>Evolutionary Origins and Diversification of the Mycorrhizal Mutualists.</title>
        <authorList>
            <consortium name="DOE Joint Genome Institute"/>
            <consortium name="Mycorrhizal Genomics Consortium"/>
            <person name="Kohler A."/>
            <person name="Kuo A."/>
            <person name="Nagy L.G."/>
            <person name="Floudas D."/>
            <person name="Copeland A."/>
            <person name="Barry K.W."/>
            <person name="Cichocki N."/>
            <person name="Veneault-Fourrey C."/>
            <person name="LaButti K."/>
            <person name="Lindquist E.A."/>
            <person name="Lipzen A."/>
            <person name="Lundell T."/>
            <person name="Morin E."/>
            <person name="Murat C."/>
            <person name="Riley R."/>
            <person name="Ohm R."/>
            <person name="Sun H."/>
            <person name="Tunlid A."/>
            <person name="Henrissat B."/>
            <person name="Grigoriev I.V."/>
            <person name="Hibbett D.S."/>
            <person name="Martin F."/>
        </authorList>
    </citation>
    <scope>NUCLEOTIDE SEQUENCE [LARGE SCALE GENOMIC DNA]</scope>
    <source>
        <strain evidence="2 3">MD-312</strain>
    </source>
</reference>
<feature type="transmembrane region" description="Helical" evidence="1">
    <location>
        <begin position="22"/>
        <end position="44"/>
    </location>
</feature>
<dbReference type="AlphaFoldDB" id="A0A0C9W8S1"/>
<gene>
    <name evidence="2" type="ORF">HYDPIDRAFT_33183</name>
</gene>
<evidence type="ECO:0000313" key="2">
    <source>
        <dbReference type="EMBL" id="KIJ59496.1"/>
    </source>
</evidence>